<accession>A0ABZ2QDR1</accession>
<evidence type="ECO:0000313" key="2">
    <source>
        <dbReference type="EMBL" id="WXK50996.1"/>
    </source>
</evidence>
<evidence type="ECO:0008006" key="4">
    <source>
        <dbReference type="Google" id="ProtNLM"/>
    </source>
</evidence>
<proteinExistence type="predicted"/>
<feature type="chain" id="PRO_5045820860" description="DUF4595 domain-containing protein" evidence="1">
    <location>
        <begin position="22"/>
        <end position="260"/>
    </location>
</feature>
<evidence type="ECO:0000256" key="1">
    <source>
        <dbReference type="SAM" id="SignalP"/>
    </source>
</evidence>
<evidence type="ECO:0000313" key="3">
    <source>
        <dbReference type="Proteomes" id="UP001447857"/>
    </source>
</evidence>
<keyword evidence="3" id="KW-1185">Reference proteome</keyword>
<keyword evidence="1" id="KW-0732">Signal</keyword>
<sequence length="260" mass="29529">MKKILCLFGALALLFSSCSSEENSSPEANDGTFPKSIITTYSGSPADTTFITYKDDKIESMTTKKNKIYFFYEGGLIQSKQYYEIVQGKENKTTVVTYFYENGKLASSKFISSISIDYPNGKFAGRNVYTFVSDTLIKVQRFDTDQFTNIEKESDTYNMLIYKNGNVIRNTTVNGKTALDMYAQIYEYDNKNSPFKNIKGINLLIAEEMSSSNNILTISSNTNFVYDKNTYEYNDEGYPSLKTYYKGGGEQVSSTTKYLY</sequence>
<name>A0ABZ2QDR1_9FLAO</name>
<organism evidence="2 3">
    <name type="scientific">Flavobacterium ginsenosidimutans</name>
    <dbReference type="NCBI Taxonomy" id="687844"/>
    <lineage>
        <taxon>Bacteria</taxon>
        <taxon>Pseudomonadati</taxon>
        <taxon>Bacteroidota</taxon>
        <taxon>Flavobacteriia</taxon>
        <taxon>Flavobacteriales</taxon>
        <taxon>Flavobacteriaceae</taxon>
        <taxon>Flavobacterium</taxon>
    </lineage>
</organism>
<dbReference type="PROSITE" id="PS51257">
    <property type="entry name" value="PROKAR_LIPOPROTEIN"/>
    <property type="match status" value="1"/>
</dbReference>
<dbReference type="Proteomes" id="UP001447857">
    <property type="component" value="Chromosome"/>
</dbReference>
<gene>
    <name evidence="2" type="ORF">V6624_05040</name>
</gene>
<feature type="signal peptide" evidence="1">
    <location>
        <begin position="1"/>
        <end position="21"/>
    </location>
</feature>
<dbReference type="EMBL" id="CP147988">
    <property type="protein sequence ID" value="WXK50996.1"/>
    <property type="molecule type" value="Genomic_DNA"/>
</dbReference>
<protein>
    <recommendedName>
        <fullName evidence="4">DUF4595 domain-containing protein</fullName>
    </recommendedName>
</protein>
<dbReference type="RefSeq" id="WP_111283528.1">
    <property type="nucleotide sequence ID" value="NZ_CP147988.1"/>
</dbReference>
<reference evidence="2 3" key="1">
    <citation type="submission" date="2024-02" db="EMBL/GenBank/DDBJ databases">
        <title>complete genome of Flavobacterium ginsenosidimutans Str. YTB16.</title>
        <authorList>
            <person name="Wang Q."/>
        </authorList>
    </citation>
    <scope>NUCLEOTIDE SEQUENCE [LARGE SCALE GENOMIC DNA]</scope>
    <source>
        <strain evidence="2 3">YTB16</strain>
    </source>
</reference>